<protein>
    <recommendedName>
        <fullName evidence="5">Sister chromatid cohesion protein Dcc1</fullName>
    </recommendedName>
</protein>
<organism evidence="3 4">
    <name type="scientific">Aspergillus ruber (strain CBS 135680)</name>
    <dbReference type="NCBI Taxonomy" id="1388766"/>
    <lineage>
        <taxon>Eukaryota</taxon>
        <taxon>Fungi</taxon>
        <taxon>Dikarya</taxon>
        <taxon>Ascomycota</taxon>
        <taxon>Pezizomycotina</taxon>
        <taxon>Eurotiomycetes</taxon>
        <taxon>Eurotiomycetidae</taxon>
        <taxon>Eurotiales</taxon>
        <taxon>Aspergillaceae</taxon>
        <taxon>Aspergillus</taxon>
        <taxon>Aspergillus subgen. Aspergillus</taxon>
    </lineage>
</organism>
<sequence>MSTQAAQGILFTHATPQQGFKLLELPSELVELISNEAPILELKSPPPSQAQSQSEFDEAPDYVHLCTPDKTYQVRQVQSSNSLHILRPSTNTAIVENEVKNNDDDDMDMDMDMNTETMTSIANCGSTLELFMPKEGFSAVPFLVKTLGFYLGSEDREDVDVDMADDAEGEYARNARNAMNALFADIPVSKAQCEQGWVELCAFVFHSNSSTNNPGANCWRPSATVKVDVWKRVVEGAVLQGINLEQQFLVKDLWKSVLDDNGEEPFPRGLFEAVLRRVCEADSTASGAAMQWANIEKPRCIQWIGETYLEAKAPTAMSALGRSEFLNAWKDHLPESWRSEVAFSKLPEGSYKLPDPTSICFVHEGDRQKLKKNLSTDASAATTAKKSRNWHELFKNQRRR</sequence>
<dbReference type="GeneID" id="63699192"/>
<dbReference type="Pfam" id="PF09724">
    <property type="entry name" value="Dcc1"/>
    <property type="match status" value="1"/>
</dbReference>
<dbReference type="AlphaFoldDB" id="A0A017SI37"/>
<dbReference type="OrthoDB" id="5199543at2759"/>
<dbReference type="STRING" id="1388766.A0A017SI37"/>
<name>A0A017SI37_ASPRC</name>
<dbReference type="Proteomes" id="UP000019804">
    <property type="component" value="Unassembled WGS sequence"/>
</dbReference>
<gene>
    <name evidence="3" type="ORF">EURHEDRAFT_452848</name>
</gene>
<dbReference type="GO" id="GO:0006260">
    <property type="term" value="P:DNA replication"/>
    <property type="evidence" value="ECO:0007669"/>
    <property type="project" value="UniProtKB-KW"/>
</dbReference>
<dbReference type="EMBL" id="KK088418">
    <property type="protein sequence ID" value="EYE96617.1"/>
    <property type="molecule type" value="Genomic_DNA"/>
</dbReference>
<keyword evidence="2" id="KW-0235">DNA replication</keyword>
<dbReference type="InterPro" id="IPR019128">
    <property type="entry name" value="Dcc1"/>
</dbReference>
<evidence type="ECO:0000256" key="2">
    <source>
        <dbReference type="ARBA" id="ARBA00022705"/>
    </source>
</evidence>
<dbReference type="PANTHER" id="PTHR13395">
    <property type="entry name" value="SISTER CHROMATID COHESION PROTEIN DCC1-RELATED"/>
    <property type="match status" value="1"/>
</dbReference>
<comment type="similarity">
    <text evidence="1">Belongs to the DCC1 family.</text>
</comment>
<accession>A0A017SI37</accession>
<dbReference type="GO" id="GO:0000785">
    <property type="term" value="C:chromatin"/>
    <property type="evidence" value="ECO:0007669"/>
    <property type="project" value="TreeGrafter"/>
</dbReference>
<dbReference type="PANTHER" id="PTHR13395:SF6">
    <property type="entry name" value="SISTER CHROMATID COHESION PROTEIN DCC1"/>
    <property type="match status" value="1"/>
</dbReference>
<evidence type="ECO:0008006" key="5">
    <source>
        <dbReference type="Google" id="ProtNLM"/>
    </source>
</evidence>
<dbReference type="GO" id="GO:0000775">
    <property type="term" value="C:chromosome, centromeric region"/>
    <property type="evidence" value="ECO:0007669"/>
    <property type="project" value="TreeGrafter"/>
</dbReference>
<dbReference type="HOGENOM" id="CLU_054802_0_0_1"/>
<proteinExistence type="inferred from homology"/>
<dbReference type="RefSeq" id="XP_040640305.1">
    <property type="nucleotide sequence ID" value="XM_040784068.1"/>
</dbReference>
<evidence type="ECO:0000313" key="4">
    <source>
        <dbReference type="Proteomes" id="UP000019804"/>
    </source>
</evidence>
<evidence type="ECO:0000313" key="3">
    <source>
        <dbReference type="EMBL" id="EYE96617.1"/>
    </source>
</evidence>
<keyword evidence="4" id="KW-1185">Reference proteome</keyword>
<evidence type="ECO:0000256" key="1">
    <source>
        <dbReference type="ARBA" id="ARBA00007017"/>
    </source>
</evidence>
<reference evidence="4" key="1">
    <citation type="journal article" date="2014" name="Nat. Commun.">
        <title>Genomic adaptations of the halophilic Dead Sea filamentous fungus Eurotium rubrum.</title>
        <authorList>
            <person name="Kis-Papo T."/>
            <person name="Weig A.R."/>
            <person name="Riley R."/>
            <person name="Persoh D."/>
            <person name="Salamov A."/>
            <person name="Sun H."/>
            <person name="Lipzen A."/>
            <person name="Wasser S.P."/>
            <person name="Rambold G."/>
            <person name="Grigoriev I.V."/>
            <person name="Nevo E."/>
        </authorList>
    </citation>
    <scope>NUCLEOTIDE SEQUENCE [LARGE SCALE GENOMIC DNA]</scope>
    <source>
        <strain evidence="4">CBS 135680</strain>
    </source>
</reference>
<dbReference type="GO" id="GO:0031390">
    <property type="term" value="C:Ctf18 RFC-like complex"/>
    <property type="evidence" value="ECO:0007669"/>
    <property type="project" value="InterPro"/>
</dbReference>
<dbReference type="GO" id="GO:0034088">
    <property type="term" value="P:maintenance of mitotic sister chromatid cohesion"/>
    <property type="evidence" value="ECO:0007669"/>
    <property type="project" value="TreeGrafter"/>
</dbReference>